<dbReference type="KEGG" id="cavi:CAV_0908"/>
<dbReference type="RefSeq" id="WP_094325324.1">
    <property type="nucleotide sequence ID" value="NZ_CP022347.1"/>
</dbReference>
<comment type="similarity">
    <text evidence="1">Belongs to the 4-hydroxybenzoyl-CoA thioesterase family.</text>
</comment>
<dbReference type="InterPro" id="IPR006684">
    <property type="entry name" value="YbgC/YbaW"/>
</dbReference>
<keyword evidence="4" id="KW-1185">Reference proteome</keyword>
<sequence>MKIRVYYEDTDAGGVVYHSRYLNFCERVRSEAFFDKMPEIFDKDKGHFLVSKAECKFLKSAKLGDVLEVKSYLVELKKASLILKQEIFKDSEKIFEANFTLVFVKNSKAAAMSEDIKKAFASVFAKS</sequence>
<dbReference type="NCBIfam" id="TIGR00051">
    <property type="entry name" value="YbgC/FadM family acyl-CoA thioesterase"/>
    <property type="match status" value="1"/>
</dbReference>
<evidence type="ECO:0000256" key="2">
    <source>
        <dbReference type="ARBA" id="ARBA00022801"/>
    </source>
</evidence>
<dbReference type="Pfam" id="PF13279">
    <property type="entry name" value="4HBT_2"/>
    <property type="match status" value="1"/>
</dbReference>
<dbReference type="EMBL" id="CP022347">
    <property type="protein sequence ID" value="ASQ30569.1"/>
    <property type="molecule type" value="Genomic_DNA"/>
</dbReference>
<dbReference type="PROSITE" id="PS01328">
    <property type="entry name" value="4HBCOA_THIOESTERASE"/>
    <property type="match status" value="1"/>
</dbReference>
<protein>
    <submittedName>
        <fullName evidence="3">Acyl-CoA thioesterase</fullName>
    </submittedName>
</protein>
<evidence type="ECO:0000313" key="4">
    <source>
        <dbReference type="Proteomes" id="UP000201169"/>
    </source>
</evidence>
<name>A0A222MXC9_9BACT</name>
<accession>A0A222MXC9</accession>
<reference evidence="3 4" key="1">
    <citation type="submission" date="2017-07" db="EMBL/GenBank/DDBJ databases">
        <title>Analysis of two Campylobacter avium genomes and identification of a novel hippuricase gene.</title>
        <authorList>
            <person name="Miller W.G."/>
            <person name="Chapman M.H."/>
            <person name="Yee E."/>
            <person name="Revez J."/>
            <person name="Bono J.L."/>
            <person name="Rossi M."/>
        </authorList>
    </citation>
    <scope>NUCLEOTIDE SEQUENCE [LARGE SCALE GENOMIC DNA]</scope>
    <source>
        <strain evidence="3 4">LMG 24591</strain>
    </source>
</reference>
<evidence type="ECO:0000256" key="1">
    <source>
        <dbReference type="ARBA" id="ARBA00005953"/>
    </source>
</evidence>
<dbReference type="SUPFAM" id="SSF54637">
    <property type="entry name" value="Thioesterase/thiol ester dehydrase-isomerase"/>
    <property type="match status" value="1"/>
</dbReference>
<dbReference type="Gene3D" id="3.10.129.10">
    <property type="entry name" value="Hotdog Thioesterase"/>
    <property type="match status" value="1"/>
</dbReference>
<organism evidence="3 4">
    <name type="scientific">Campylobacter avium LMG 24591</name>
    <dbReference type="NCBI Taxonomy" id="522484"/>
    <lineage>
        <taxon>Bacteria</taxon>
        <taxon>Pseudomonadati</taxon>
        <taxon>Campylobacterota</taxon>
        <taxon>Epsilonproteobacteria</taxon>
        <taxon>Campylobacterales</taxon>
        <taxon>Campylobacteraceae</taxon>
        <taxon>Campylobacter</taxon>
    </lineage>
</organism>
<dbReference type="InterPro" id="IPR050563">
    <property type="entry name" value="4-hydroxybenzoyl-CoA_TE"/>
</dbReference>
<dbReference type="InterPro" id="IPR029069">
    <property type="entry name" value="HotDog_dom_sf"/>
</dbReference>
<evidence type="ECO:0000313" key="3">
    <source>
        <dbReference type="EMBL" id="ASQ30569.1"/>
    </source>
</evidence>
<keyword evidence="2" id="KW-0378">Hydrolase</keyword>
<dbReference type="Proteomes" id="UP000201169">
    <property type="component" value="Chromosome"/>
</dbReference>
<gene>
    <name evidence="3" type="ORF">CAV_0908</name>
</gene>
<dbReference type="PANTHER" id="PTHR31793:SF37">
    <property type="entry name" value="ACYL-COA THIOESTER HYDROLASE YBGC"/>
    <property type="match status" value="1"/>
</dbReference>
<proteinExistence type="inferred from homology"/>
<dbReference type="CDD" id="cd00586">
    <property type="entry name" value="4HBT"/>
    <property type="match status" value="1"/>
</dbReference>
<dbReference type="PANTHER" id="PTHR31793">
    <property type="entry name" value="4-HYDROXYBENZOYL-COA THIOESTERASE FAMILY MEMBER"/>
    <property type="match status" value="1"/>
</dbReference>
<dbReference type="InterPro" id="IPR008272">
    <property type="entry name" value="HB-CoA_thioesterase_AS"/>
</dbReference>
<dbReference type="GO" id="GO:0047617">
    <property type="term" value="F:fatty acyl-CoA hydrolase activity"/>
    <property type="evidence" value="ECO:0007669"/>
    <property type="project" value="TreeGrafter"/>
</dbReference>
<dbReference type="PIRSF" id="PIRSF003230">
    <property type="entry name" value="YbgC"/>
    <property type="match status" value="1"/>
</dbReference>
<dbReference type="AlphaFoldDB" id="A0A222MXC9"/>
<dbReference type="OrthoDB" id="9808429at2"/>